<keyword evidence="4" id="KW-1015">Disulfide bond</keyword>
<dbReference type="InterPro" id="IPR001314">
    <property type="entry name" value="Peptidase_S1A"/>
</dbReference>
<dbReference type="PANTHER" id="PTHR24252:SF8">
    <property type="entry name" value="ACROSIN"/>
    <property type="match status" value="1"/>
</dbReference>
<keyword evidence="7" id="KW-0732">Signal</keyword>
<dbReference type="Gene3D" id="2.40.10.10">
    <property type="entry name" value="Trypsin-like serine proteases"/>
    <property type="match status" value="2"/>
</dbReference>
<dbReference type="InterPro" id="IPR009003">
    <property type="entry name" value="Peptidase_S1_PA"/>
</dbReference>
<evidence type="ECO:0000256" key="7">
    <source>
        <dbReference type="SAM" id="SignalP"/>
    </source>
</evidence>
<dbReference type="InterPro" id="IPR018114">
    <property type="entry name" value="TRYPSIN_HIS"/>
</dbReference>
<feature type="chain" id="PRO_5027054825" description="Acrosin" evidence="7">
    <location>
        <begin position="18"/>
        <end position="573"/>
    </location>
</feature>
<dbReference type="PANTHER" id="PTHR24252">
    <property type="entry name" value="ACROSIN-RELATED"/>
    <property type="match status" value="1"/>
</dbReference>
<dbReference type="GO" id="GO:0006508">
    <property type="term" value="P:proteolysis"/>
    <property type="evidence" value="ECO:0007669"/>
    <property type="project" value="UniProtKB-KW"/>
</dbReference>
<dbReference type="InterPro" id="IPR043504">
    <property type="entry name" value="Peptidase_S1_PA_chymotrypsin"/>
</dbReference>
<dbReference type="FunFam" id="2.40.10.10:FF:000002">
    <property type="entry name" value="Transmembrane protease serine"/>
    <property type="match status" value="1"/>
</dbReference>
<evidence type="ECO:0000256" key="2">
    <source>
        <dbReference type="ARBA" id="ARBA00012050"/>
    </source>
</evidence>
<dbReference type="InterPro" id="IPR001254">
    <property type="entry name" value="Trypsin_dom"/>
</dbReference>
<dbReference type="GO" id="GO:0004252">
    <property type="term" value="F:serine-type endopeptidase activity"/>
    <property type="evidence" value="ECO:0007669"/>
    <property type="project" value="InterPro"/>
</dbReference>
<gene>
    <name evidence="10" type="primary">LOC114243439</name>
</gene>
<keyword evidence="6" id="KW-0645">Protease</keyword>
<dbReference type="Proteomes" id="UP000504629">
    <property type="component" value="Unplaced"/>
</dbReference>
<accession>A0A6J2JR49</accession>
<dbReference type="RefSeq" id="XP_028030744.1">
    <property type="nucleotide sequence ID" value="XM_028174943.1"/>
</dbReference>
<feature type="domain" description="Peptidase S1" evidence="8">
    <location>
        <begin position="303"/>
        <end position="565"/>
    </location>
</feature>
<dbReference type="PRINTS" id="PR00722">
    <property type="entry name" value="CHYMOTRYPSIN"/>
</dbReference>
<name>A0A6J2JR49_BOMMA</name>
<dbReference type="PROSITE" id="PS00134">
    <property type="entry name" value="TRYPSIN_HIS"/>
    <property type="match status" value="1"/>
</dbReference>
<comment type="catalytic activity">
    <reaction evidence="1">
        <text>Preferential cleavage: Arg-|-Xaa, Lys-|-Xaa.</text>
        <dbReference type="EC" id="3.4.21.10"/>
    </reaction>
</comment>
<keyword evidence="9" id="KW-1185">Reference proteome</keyword>
<dbReference type="GO" id="GO:0007340">
    <property type="term" value="P:acrosome reaction"/>
    <property type="evidence" value="ECO:0007669"/>
    <property type="project" value="TreeGrafter"/>
</dbReference>
<keyword evidence="6" id="KW-0720">Serine protease</keyword>
<comment type="similarity">
    <text evidence="5">Belongs to the peptidase S1 family. CLIP subfamily.</text>
</comment>
<reference evidence="10" key="1">
    <citation type="submission" date="2025-08" db="UniProtKB">
        <authorList>
            <consortium name="RefSeq"/>
        </authorList>
    </citation>
    <scope>IDENTIFICATION</scope>
    <source>
        <tissue evidence="10">Silk gland</tissue>
    </source>
</reference>
<dbReference type="SMART" id="SM00020">
    <property type="entry name" value="Tryp_SPc"/>
    <property type="match status" value="1"/>
</dbReference>
<dbReference type="CDD" id="cd00190">
    <property type="entry name" value="Tryp_SPc"/>
    <property type="match status" value="1"/>
</dbReference>
<dbReference type="GeneID" id="114243439"/>
<evidence type="ECO:0000259" key="8">
    <source>
        <dbReference type="PROSITE" id="PS50240"/>
    </source>
</evidence>
<proteinExistence type="inferred from homology"/>
<organism evidence="9 10">
    <name type="scientific">Bombyx mandarina</name>
    <name type="common">Wild silk moth</name>
    <name type="synonym">Wild silkworm</name>
    <dbReference type="NCBI Taxonomy" id="7092"/>
    <lineage>
        <taxon>Eukaryota</taxon>
        <taxon>Metazoa</taxon>
        <taxon>Ecdysozoa</taxon>
        <taxon>Arthropoda</taxon>
        <taxon>Hexapoda</taxon>
        <taxon>Insecta</taxon>
        <taxon>Pterygota</taxon>
        <taxon>Neoptera</taxon>
        <taxon>Endopterygota</taxon>
        <taxon>Lepidoptera</taxon>
        <taxon>Glossata</taxon>
        <taxon>Ditrysia</taxon>
        <taxon>Bombycoidea</taxon>
        <taxon>Bombycidae</taxon>
        <taxon>Bombycinae</taxon>
        <taxon>Bombyx</taxon>
    </lineage>
</organism>
<dbReference type="EC" id="3.4.21.10" evidence="2"/>
<evidence type="ECO:0000313" key="9">
    <source>
        <dbReference type="Proteomes" id="UP000504629"/>
    </source>
</evidence>
<evidence type="ECO:0000256" key="4">
    <source>
        <dbReference type="ARBA" id="ARBA00023157"/>
    </source>
</evidence>
<evidence type="ECO:0000256" key="3">
    <source>
        <dbReference type="ARBA" id="ARBA00017161"/>
    </source>
</evidence>
<sequence length="573" mass="65050">MYFCCLFVILFVDSVHNTVPTSPRVGGNREKIIKRRAIKEDDWIWGPVDRIVNSKNENSSFPLGTWSPLENDDKPWLHRIRFPPFAYSSAPDDLILIQPIIQVNSTRKIKVIPQLQNYNLPPINSEGKQNILLNFVIEYDKEENEITLKARTAVNETNDIPLQSTEKILSSEFNKTNNNGLLSASIKEPNNELISNLVLNNQTKIKENIKEENITTRINTEDEEPSIQTLNSFEILYSELNFPKKNNRVIVKPDPPCKEFELPIFRKGSRISETKCREQIWKLNAMERIDTEDYICHYNPDAAVGGRDTFPGEFPHMGAVGWSPWDKNSDYVFKCGSSLISPFFLLTAAHCSEAPLKDNPDISDPIPKIVRLSYKNLYAKKPRDNYQDSTIKAIYVHPDYKSPTKYNDVALLELEWGINYSYFVQPACLWTKEDITELESFATVTGWGVLQEGSRNISAELQAAVVDFIDSDECETLLQPWCSRNWCGLEETQLCAGVLAGGVDACQGDSGGPLQVKISLNFRSTYNLYYIVGVTSFGIGCAQPNIPGVYTRVSSFIDWIEEKVWPVNKNVTT</sequence>
<evidence type="ECO:0000313" key="10">
    <source>
        <dbReference type="RefSeq" id="XP_028030744.1"/>
    </source>
</evidence>
<dbReference type="PROSITE" id="PS50240">
    <property type="entry name" value="TRYPSIN_DOM"/>
    <property type="match status" value="1"/>
</dbReference>
<evidence type="ECO:0000256" key="5">
    <source>
        <dbReference type="ARBA" id="ARBA00024195"/>
    </source>
</evidence>
<dbReference type="PROSITE" id="PS00135">
    <property type="entry name" value="TRYPSIN_SER"/>
    <property type="match status" value="1"/>
</dbReference>
<dbReference type="KEGG" id="bman:114243439"/>
<dbReference type="OrthoDB" id="546450at2759"/>
<keyword evidence="6" id="KW-0378">Hydrolase</keyword>
<protein>
    <recommendedName>
        <fullName evidence="3">Acrosin</fullName>
        <ecNumber evidence="2">3.4.21.10</ecNumber>
    </recommendedName>
</protein>
<evidence type="ECO:0000256" key="1">
    <source>
        <dbReference type="ARBA" id="ARBA00001656"/>
    </source>
</evidence>
<dbReference type="InterPro" id="IPR033116">
    <property type="entry name" value="TRYPSIN_SER"/>
</dbReference>
<dbReference type="AlphaFoldDB" id="A0A6J2JR49"/>
<dbReference type="SUPFAM" id="SSF50494">
    <property type="entry name" value="Trypsin-like serine proteases"/>
    <property type="match status" value="1"/>
</dbReference>
<feature type="signal peptide" evidence="7">
    <location>
        <begin position="1"/>
        <end position="17"/>
    </location>
</feature>
<dbReference type="Pfam" id="PF00089">
    <property type="entry name" value="Trypsin"/>
    <property type="match status" value="1"/>
</dbReference>
<evidence type="ECO:0000256" key="6">
    <source>
        <dbReference type="RuleBase" id="RU363034"/>
    </source>
</evidence>